<evidence type="ECO:0000256" key="1">
    <source>
        <dbReference type="SAM" id="MobiDB-lite"/>
    </source>
</evidence>
<dbReference type="Proteomes" id="UP000257109">
    <property type="component" value="Unassembled WGS sequence"/>
</dbReference>
<evidence type="ECO:0000313" key="2">
    <source>
        <dbReference type="EMBL" id="RDY05792.1"/>
    </source>
</evidence>
<proteinExistence type="predicted"/>
<reference evidence="2" key="1">
    <citation type="submission" date="2018-05" db="EMBL/GenBank/DDBJ databases">
        <title>Draft genome of Mucuna pruriens seed.</title>
        <authorList>
            <person name="Nnadi N.E."/>
            <person name="Vos R."/>
            <person name="Hasami M.H."/>
            <person name="Devisetty U.K."/>
            <person name="Aguiy J.C."/>
        </authorList>
    </citation>
    <scope>NUCLEOTIDE SEQUENCE [LARGE SCALE GENOMIC DNA]</scope>
    <source>
        <strain evidence="2">JCA_2017</strain>
    </source>
</reference>
<sequence length="150" mass="16766">NYLGPDEANSGSAWPIPHGRLQPIDSSQPDQVDSCGADSPVAKRRLSGYAGTLLNDSTPHYLANRGGTLQLLLAIVVGISTGRMFDDRRRKVEASLLSKLKTKFIGLKCLKDLYHLDDDFKKAYELCANSANRGFFKNDRFLFKEKRLYV</sequence>
<gene>
    <name evidence="2" type="ORF">CR513_10315</name>
</gene>
<feature type="non-terminal residue" evidence="2">
    <location>
        <position position="1"/>
    </location>
</feature>
<dbReference type="AlphaFoldDB" id="A0A371HSN8"/>
<organism evidence="2 3">
    <name type="scientific">Mucuna pruriens</name>
    <name type="common">Velvet bean</name>
    <name type="synonym">Dolichos pruriens</name>
    <dbReference type="NCBI Taxonomy" id="157652"/>
    <lineage>
        <taxon>Eukaryota</taxon>
        <taxon>Viridiplantae</taxon>
        <taxon>Streptophyta</taxon>
        <taxon>Embryophyta</taxon>
        <taxon>Tracheophyta</taxon>
        <taxon>Spermatophyta</taxon>
        <taxon>Magnoliopsida</taxon>
        <taxon>eudicotyledons</taxon>
        <taxon>Gunneridae</taxon>
        <taxon>Pentapetalae</taxon>
        <taxon>rosids</taxon>
        <taxon>fabids</taxon>
        <taxon>Fabales</taxon>
        <taxon>Fabaceae</taxon>
        <taxon>Papilionoideae</taxon>
        <taxon>50 kb inversion clade</taxon>
        <taxon>NPAAA clade</taxon>
        <taxon>indigoferoid/millettioid clade</taxon>
        <taxon>Phaseoleae</taxon>
        <taxon>Mucuna</taxon>
    </lineage>
</organism>
<evidence type="ECO:0000313" key="3">
    <source>
        <dbReference type="Proteomes" id="UP000257109"/>
    </source>
</evidence>
<protein>
    <submittedName>
        <fullName evidence="2">Uncharacterized protein</fullName>
    </submittedName>
</protein>
<dbReference type="OrthoDB" id="1434734at2759"/>
<comment type="caution">
    <text evidence="2">The sequence shown here is derived from an EMBL/GenBank/DDBJ whole genome shotgun (WGS) entry which is preliminary data.</text>
</comment>
<dbReference type="EMBL" id="QJKJ01001812">
    <property type="protein sequence ID" value="RDY05792.1"/>
    <property type="molecule type" value="Genomic_DNA"/>
</dbReference>
<accession>A0A371HSN8</accession>
<feature type="region of interest" description="Disordered" evidence="1">
    <location>
        <begin position="1"/>
        <end position="38"/>
    </location>
</feature>
<name>A0A371HSN8_MUCPR</name>
<keyword evidence="3" id="KW-1185">Reference proteome</keyword>